<dbReference type="GO" id="GO:0044718">
    <property type="term" value="P:siderophore transmembrane transport"/>
    <property type="evidence" value="ECO:0007669"/>
    <property type="project" value="TreeGrafter"/>
</dbReference>
<gene>
    <name evidence="2" type="ORF">METZ01_LOCUS235936</name>
</gene>
<dbReference type="InterPro" id="IPR008969">
    <property type="entry name" value="CarboxyPept-like_regulatory"/>
</dbReference>
<dbReference type="AlphaFoldDB" id="A0A382H7A4"/>
<name>A0A382H7A4_9ZZZZ</name>
<sequence length="422" mass="44944">MRALKPVLAVLCVFSLAFAGQTGKIAGRVTEAGTGNPLIGTNVIVDGTSFGAATDENGEYFIINLPPGVYSVKFSMIGYAEYTATDVSVSIDVTTPLEASLESQAIAGESVTVVSARPPIENTLTSTKQYVSGSLTTELPVATVKDVVKTLPGVIEHDGMLHLRGGRAGEEMYLVDGASLVNPIMGNNAIPVNPAMIEELQVITGSFNAEYGQAMSGIFNTVLKEAPDGVHANVSFRTSADQDYIKSEGGKNGDFKDADFYSESLEVADGETYRAANSSEHTLGTFGDPMSIMDADVSVGSGAFGLVASMRSYNDPGRLPGISDEFSSYQGKLTYQVGGNLKLGTEFLYLDQKGMYDPRFDGNRVGETAGELLVTDWKYALGQYPRTEAQTIQFGLSANYVLSANTNVTLRMDYLSKTQEDG</sequence>
<dbReference type="Pfam" id="PF13620">
    <property type="entry name" value="CarboxypepD_reg"/>
    <property type="match status" value="1"/>
</dbReference>
<feature type="non-terminal residue" evidence="2">
    <location>
        <position position="422"/>
    </location>
</feature>
<dbReference type="PROSITE" id="PS52016">
    <property type="entry name" value="TONB_DEPENDENT_REC_3"/>
    <property type="match status" value="1"/>
</dbReference>
<accession>A0A382H7A4</accession>
<dbReference type="Gene3D" id="2.60.40.1120">
    <property type="entry name" value="Carboxypeptidase-like, regulatory domain"/>
    <property type="match status" value="1"/>
</dbReference>
<dbReference type="PANTHER" id="PTHR30069:SF46">
    <property type="entry name" value="OAR PROTEIN"/>
    <property type="match status" value="1"/>
</dbReference>
<protein>
    <recommendedName>
        <fullName evidence="1">TonB-dependent receptor plug domain-containing protein</fullName>
    </recommendedName>
</protein>
<dbReference type="InterPro" id="IPR012910">
    <property type="entry name" value="Plug_dom"/>
</dbReference>
<evidence type="ECO:0000259" key="1">
    <source>
        <dbReference type="Pfam" id="PF07715"/>
    </source>
</evidence>
<organism evidence="2">
    <name type="scientific">marine metagenome</name>
    <dbReference type="NCBI Taxonomy" id="408172"/>
    <lineage>
        <taxon>unclassified sequences</taxon>
        <taxon>metagenomes</taxon>
        <taxon>ecological metagenomes</taxon>
    </lineage>
</organism>
<dbReference type="GO" id="GO:0009279">
    <property type="term" value="C:cell outer membrane"/>
    <property type="evidence" value="ECO:0007669"/>
    <property type="project" value="TreeGrafter"/>
</dbReference>
<dbReference type="Gene3D" id="2.170.130.10">
    <property type="entry name" value="TonB-dependent receptor, plug domain"/>
    <property type="match status" value="1"/>
</dbReference>
<dbReference type="InterPro" id="IPR037066">
    <property type="entry name" value="Plug_dom_sf"/>
</dbReference>
<dbReference type="GO" id="GO:0015344">
    <property type="term" value="F:siderophore uptake transmembrane transporter activity"/>
    <property type="evidence" value="ECO:0007669"/>
    <property type="project" value="TreeGrafter"/>
</dbReference>
<dbReference type="InterPro" id="IPR039426">
    <property type="entry name" value="TonB-dep_rcpt-like"/>
</dbReference>
<proteinExistence type="predicted"/>
<reference evidence="2" key="1">
    <citation type="submission" date="2018-05" db="EMBL/GenBank/DDBJ databases">
        <authorList>
            <person name="Lanie J.A."/>
            <person name="Ng W.-L."/>
            <person name="Kazmierczak K.M."/>
            <person name="Andrzejewski T.M."/>
            <person name="Davidsen T.M."/>
            <person name="Wayne K.J."/>
            <person name="Tettelin H."/>
            <person name="Glass J.I."/>
            <person name="Rusch D."/>
            <person name="Podicherti R."/>
            <person name="Tsui H.-C.T."/>
            <person name="Winkler M.E."/>
        </authorList>
    </citation>
    <scope>NUCLEOTIDE SEQUENCE</scope>
</reference>
<dbReference type="SUPFAM" id="SSF56935">
    <property type="entry name" value="Porins"/>
    <property type="match status" value="1"/>
</dbReference>
<dbReference type="EMBL" id="UINC01059549">
    <property type="protein sequence ID" value="SVB83082.1"/>
    <property type="molecule type" value="Genomic_DNA"/>
</dbReference>
<dbReference type="Pfam" id="PF07715">
    <property type="entry name" value="Plug"/>
    <property type="match status" value="1"/>
</dbReference>
<dbReference type="SUPFAM" id="SSF49464">
    <property type="entry name" value="Carboxypeptidase regulatory domain-like"/>
    <property type="match status" value="1"/>
</dbReference>
<evidence type="ECO:0000313" key="2">
    <source>
        <dbReference type="EMBL" id="SVB83082.1"/>
    </source>
</evidence>
<feature type="domain" description="TonB-dependent receptor plug" evidence="1">
    <location>
        <begin position="125"/>
        <end position="217"/>
    </location>
</feature>
<dbReference type="PANTHER" id="PTHR30069">
    <property type="entry name" value="TONB-DEPENDENT OUTER MEMBRANE RECEPTOR"/>
    <property type="match status" value="1"/>
</dbReference>